<comment type="caution">
    <text evidence="1">The sequence shown here is derived from an EMBL/GenBank/DDBJ whole genome shotgun (WGS) entry which is preliminary data.</text>
</comment>
<accession>A0A4C1U2B9</accession>
<reference evidence="1 2" key="1">
    <citation type="journal article" date="2019" name="Commun. Biol.">
        <title>The bagworm genome reveals a unique fibroin gene that provides high tensile strength.</title>
        <authorList>
            <person name="Kono N."/>
            <person name="Nakamura H."/>
            <person name="Ohtoshi R."/>
            <person name="Tomita M."/>
            <person name="Numata K."/>
            <person name="Arakawa K."/>
        </authorList>
    </citation>
    <scope>NUCLEOTIDE SEQUENCE [LARGE SCALE GENOMIC DNA]</scope>
</reference>
<dbReference type="EMBL" id="BGZK01000116">
    <property type="protein sequence ID" value="GBP20204.1"/>
    <property type="molecule type" value="Genomic_DNA"/>
</dbReference>
<organism evidence="1 2">
    <name type="scientific">Eumeta variegata</name>
    <name type="common">Bagworm moth</name>
    <name type="synonym">Eumeta japonica</name>
    <dbReference type="NCBI Taxonomy" id="151549"/>
    <lineage>
        <taxon>Eukaryota</taxon>
        <taxon>Metazoa</taxon>
        <taxon>Ecdysozoa</taxon>
        <taxon>Arthropoda</taxon>
        <taxon>Hexapoda</taxon>
        <taxon>Insecta</taxon>
        <taxon>Pterygota</taxon>
        <taxon>Neoptera</taxon>
        <taxon>Endopterygota</taxon>
        <taxon>Lepidoptera</taxon>
        <taxon>Glossata</taxon>
        <taxon>Ditrysia</taxon>
        <taxon>Tineoidea</taxon>
        <taxon>Psychidae</taxon>
        <taxon>Oiketicinae</taxon>
        <taxon>Eumeta</taxon>
    </lineage>
</organism>
<evidence type="ECO:0000313" key="2">
    <source>
        <dbReference type="Proteomes" id="UP000299102"/>
    </source>
</evidence>
<gene>
    <name evidence="1" type="ORF">EVAR_82077_1</name>
</gene>
<dbReference type="Proteomes" id="UP000299102">
    <property type="component" value="Unassembled WGS sequence"/>
</dbReference>
<proteinExistence type="predicted"/>
<evidence type="ECO:0000313" key="1">
    <source>
        <dbReference type="EMBL" id="GBP20204.1"/>
    </source>
</evidence>
<dbReference type="AlphaFoldDB" id="A0A4C1U2B9"/>
<protein>
    <submittedName>
        <fullName evidence="1">Uncharacterized protein</fullName>
    </submittedName>
</protein>
<sequence>MIDRPTDACIGSMHALGVHACASTVLPHHVHLHLVRVTSGSKKGVLLKTKLPKPDARYSLLRTSTLCRTYWFRG</sequence>
<name>A0A4C1U2B9_EUMVA</name>
<keyword evidence="2" id="KW-1185">Reference proteome</keyword>